<evidence type="ECO:0000313" key="2">
    <source>
        <dbReference type="EMBL" id="KAG0324777.1"/>
    </source>
</evidence>
<evidence type="ECO:0000256" key="1">
    <source>
        <dbReference type="SAM" id="Phobius"/>
    </source>
</evidence>
<protein>
    <submittedName>
        <fullName evidence="2">Uncharacterized protein</fullName>
    </submittedName>
</protein>
<reference evidence="2" key="1">
    <citation type="journal article" date="2020" name="Fungal Divers.">
        <title>Resolving the Mortierellaceae phylogeny through synthesis of multi-gene phylogenetics and phylogenomics.</title>
        <authorList>
            <person name="Vandepol N."/>
            <person name="Liber J."/>
            <person name="Desiro A."/>
            <person name="Na H."/>
            <person name="Kennedy M."/>
            <person name="Barry K."/>
            <person name="Grigoriev I.V."/>
            <person name="Miller A.N."/>
            <person name="O'Donnell K."/>
            <person name="Stajich J.E."/>
            <person name="Bonito G."/>
        </authorList>
    </citation>
    <scope>NUCLEOTIDE SEQUENCE</scope>
    <source>
        <strain evidence="2">REB-010B</strain>
    </source>
</reference>
<gene>
    <name evidence="2" type="ORF">BGZ99_001446</name>
</gene>
<proteinExistence type="predicted"/>
<organism evidence="2 3">
    <name type="scientific">Dissophora globulifera</name>
    <dbReference type="NCBI Taxonomy" id="979702"/>
    <lineage>
        <taxon>Eukaryota</taxon>
        <taxon>Fungi</taxon>
        <taxon>Fungi incertae sedis</taxon>
        <taxon>Mucoromycota</taxon>
        <taxon>Mortierellomycotina</taxon>
        <taxon>Mortierellomycetes</taxon>
        <taxon>Mortierellales</taxon>
        <taxon>Mortierellaceae</taxon>
        <taxon>Dissophora</taxon>
    </lineage>
</organism>
<dbReference type="EMBL" id="JAAAIP010000137">
    <property type="protein sequence ID" value="KAG0324777.1"/>
    <property type="molecule type" value="Genomic_DNA"/>
</dbReference>
<dbReference type="AlphaFoldDB" id="A0A9P6UXU2"/>
<evidence type="ECO:0000313" key="3">
    <source>
        <dbReference type="Proteomes" id="UP000738325"/>
    </source>
</evidence>
<feature type="transmembrane region" description="Helical" evidence="1">
    <location>
        <begin position="152"/>
        <end position="175"/>
    </location>
</feature>
<keyword evidence="1" id="KW-0472">Membrane</keyword>
<keyword evidence="3" id="KW-1185">Reference proteome</keyword>
<keyword evidence="1" id="KW-0812">Transmembrane</keyword>
<keyword evidence="1" id="KW-1133">Transmembrane helix</keyword>
<comment type="caution">
    <text evidence="2">The sequence shown here is derived from an EMBL/GenBank/DDBJ whole genome shotgun (WGS) entry which is preliminary data.</text>
</comment>
<accession>A0A9P6UXU2</accession>
<dbReference type="Proteomes" id="UP000738325">
    <property type="component" value="Unassembled WGS sequence"/>
</dbReference>
<sequence>MSATNVTVNQSTPWTQYYCNNQTACPVAGTSCHYDKYCIPQLGPGETCLDAKDTVAPFVARIDNIYTLYCDMPNDIKVQTTKCPLGCESWEDCHGDICFLKKCTADQSACKAGNLDMCMGLKREEIICYESIPHGSTHPAVVEDEGLSSAQIGGIAGGVSVAVVALVAVAGFFLVRRRRAALAARAKAAEQALPSYSAQDEKNALRQVTASV</sequence>
<dbReference type="OrthoDB" id="2413364at2759"/>
<name>A0A9P6UXU2_9FUNG</name>